<feature type="compositionally biased region" description="Basic and acidic residues" evidence="1">
    <location>
        <begin position="79"/>
        <end position="89"/>
    </location>
</feature>
<comment type="caution">
    <text evidence="2">The sequence shown here is derived from an EMBL/GenBank/DDBJ whole genome shotgun (WGS) entry which is preliminary data.</text>
</comment>
<name>A0AAW2M5H3_SESRA</name>
<evidence type="ECO:0000313" key="2">
    <source>
        <dbReference type="EMBL" id="KAL0326124.1"/>
    </source>
</evidence>
<evidence type="ECO:0000256" key="1">
    <source>
        <dbReference type="SAM" id="MobiDB-lite"/>
    </source>
</evidence>
<sequence>MERDDGKIEFHHQHLSYGGLAVPYNHLCDRGAKPSEIKTPEMQSTAASGTVETSTPDLPSALGTSCGNNTTKTRKRKSRWDNPVKEYPHSRSRINVAGDEKLNTDEDAPPGFSSPCNGSHRVQSDAAATTINHRVRERCIKQHPVDIISGDSQLRFVARMPLSYGVSYSVFAAIGKEILRQQKWNHSKVSPPVGFAFEKRLGACREQRKKCSARTRFRKWTK</sequence>
<feature type="region of interest" description="Disordered" evidence="1">
    <location>
        <begin position="32"/>
        <end position="121"/>
    </location>
</feature>
<reference evidence="2" key="1">
    <citation type="submission" date="2020-06" db="EMBL/GenBank/DDBJ databases">
        <authorList>
            <person name="Li T."/>
            <person name="Hu X."/>
            <person name="Zhang T."/>
            <person name="Song X."/>
            <person name="Zhang H."/>
            <person name="Dai N."/>
            <person name="Sheng W."/>
            <person name="Hou X."/>
            <person name="Wei L."/>
        </authorList>
    </citation>
    <scope>NUCLEOTIDE SEQUENCE</scope>
    <source>
        <strain evidence="2">G02</strain>
        <tissue evidence="2">Leaf</tissue>
    </source>
</reference>
<proteinExistence type="predicted"/>
<reference evidence="2" key="2">
    <citation type="journal article" date="2024" name="Plant">
        <title>Genomic evolution and insights into agronomic trait innovations of Sesamum species.</title>
        <authorList>
            <person name="Miao H."/>
            <person name="Wang L."/>
            <person name="Qu L."/>
            <person name="Liu H."/>
            <person name="Sun Y."/>
            <person name="Le M."/>
            <person name="Wang Q."/>
            <person name="Wei S."/>
            <person name="Zheng Y."/>
            <person name="Lin W."/>
            <person name="Duan Y."/>
            <person name="Cao H."/>
            <person name="Xiong S."/>
            <person name="Wang X."/>
            <person name="Wei L."/>
            <person name="Li C."/>
            <person name="Ma Q."/>
            <person name="Ju M."/>
            <person name="Zhao R."/>
            <person name="Li G."/>
            <person name="Mu C."/>
            <person name="Tian Q."/>
            <person name="Mei H."/>
            <person name="Zhang T."/>
            <person name="Gao T."/>
            <person name="Zhang H."/>
        </authorList>
    </citation>
    <scope>NUCLEOTIDE SEQUENCE</scope>
    <source>
        <strain evidence="2">G02</strain>
    </source>
</reference>
<accession>A0AAW2M5H3</accession>
<gene>
    <name evidence="2" type="ORF">Sradi_5181700</name>
</gene>
<dbReference type="EMBL" id="JACGWJ010000023">
    <property type="protein sequence ID" value="KAL0326124.1"/>
    <property type="molecule type" value="Genomic_DNA"/>
</dbReference>
<feature type="compositionally biased region" description="Polar residues" evidence="1">
    <location>
        <begin position="41"/>
        <end position="71"/>
    </location>
</feature>
<protein>
    <submittedName>
        <fullName evidence="2">Uncharacterized protein</fullName>
    </submittedName>
</protein>
<dbReference type="AlphaFoldDB" id="A0AAW2M5H3"/>
<organism evidence="2">
    <name type="scientific">Sesamum radiatum</name>
    <name type="common">Black benniseed</name>
    <dbReference type="NCBI Taxonomy" id="300843"/>
    <lineage>
        <taxon>Eukaryota</taxon>
        <taxon>Viridiplantae</taxon>
        <taxon>Streptophyta</taxon>
        <taxon>Embryophyta</taxon>
        <taxon>Tracheophyta</taxon>
        <taxon>Spermatophyta</taxon>
        <taxon>Magnoliopsida</taxon>
        <taxon>eudicotyledons</taxon>
        <taxon>Gunneridae</taxon>
        <taxon>Pentapetalae</taxon>
        <taxon>asterids</taxon>
        <taxon>lamiids</taxon>
        <taxon>Lamiales</taxon>
        <taxon>Pedaliaceae</taxon>
        <taxon>Sesamum</taxon>
    </lineage>
</organism>